<dbReference type="InterPro" id="IPR051430">
    <property type="entry name" value="Fungal_TF_Env_Response"/>
</dbReference>
<feature type="domain" description="Zn(2)-C6 fungal-type" evidence="8">
    <location>
        <begin position="25"/>
        <end position="57"/>
    </location>
</feature>
<dbReference type="PANTHER" id="PTHR31944">
    <property type="entry name" value="HEME-RESPONSIVE ZINC FINGER TRANSCRIPTION FACTOR HAP1"/>
    <property type="match status" value="1"/>
</dbReference>
<dbReference type="Gene3D" id="4.10.240.10">
    <property type="entry name" value="Zn(2)-C6 fungal-type DNA-binding domain"/>
    <property type="match status" value="1"/>
</dbReference>
<keyword evidence="1" id="KW-0479">Metal-binding</keyword>
<evidence type="ECO:0000313" key="9">
    <source>
        <dbReference type="EMBL" id="KAG0671423.1"/>
    </source>
</evidence>
<keyword evidence="5" id="KW-0804">Transcription</keyword>
<evidence type="ECO:0000313" key="10">
    <source>
        <dbReference type="Proteomes" id="UP000750334"/>
    </source>
</evidence>
<dbReference type="PROSITE" id="PS50048">
    <property type="entry name" value="ZN2_CY6_FUNGAL_2"/>
    <property type="match status" value="1"/>
</dbReference>
<dbReference type="PANTHER" id="PTHR31944:SF131">
    <property type="entry name" value="HEME-RESPONSIVE ZINC FINGER TRANSCRIPTION FACTOR HAP1"/>
    <property type="match status" value="1"/>
</dbReference>
<comment type="caution">
    <text evidence="9">The sequence shown here is derived from an EMBL/GenBank/DDBJ whole genome shotgun (WGS) entry which is preliminary data.</text>
</comment>
<gene>
    <name evidence="9" type="ORF">C6P45_000590</name>
</gene>
<dbReference type="OrthoDB" id="427480at2759"/>
<dbReference type="AlphaFoldDB" id="A0A9P6WE56"/>
<feature type="region of interest" description="Disordered" evidence="7">
    <location>
        <begin position="178"/>
        <end position="245"/>
    </location>
</feature>
<keyword evidence="6" id="KW-0539">Nucleus</keyword>
<evidence type="ECO:0000256" key="6">
    <source>
        <dbReference type="ARBA" id="ARBA00023242"/>
    </source>
</evidence>
<dbReference type="Proteomes" id="UP000750334">
    <property type="component" value="Unassembled WGS sequence"/>
</dbReference>
<keyword evidence="2" id="KW-0862">Zinc</keyword>
<evidence type="ECO:0000256" key="3">
    <source>
        <dbReference type="ARBA" id="ARBA00023015"/>
    </source>
</evidence>
<dbReference type="GO" id="GO:0008270">
    <property type="term" value="F:zinc ion binding"/>
    <property type="evidence" value="ECO:0007669"/>
    <property type="project" value="InterPro"/>
</dbReference>
<feature type="compositionally biased region" description="Polar residues" evidence="7">
    <location>
        <begin position="219"/>
        <end position="242"/>
    </location>
</feature>
<dbReference type="InterPro" id="IPR036864">
    <property type="entry name" value="Zn2-C6_fun-type_DNA-bd_sf"/>
</dbReference>
<evidence type="ECO:0000256" key="2">
    <source>
        <dbReference type="ARBA" id="ARBA00022833"/>
    </source>
</evidence>
<dbReference type="GO" id="GO:0000978">
    <property type="term" value="F:RNA polymerase II cis-regulatory region sequence-specific DNA binding"/>
    <property type="evidence" value="ECO:0007669"/>
    <property type="project" value="TreeGrafter"/>
</dbReference>
<sequence length="1053" mass="121900">MNNTIDRRFSGQHTSRKKRNRIPLSCTICRKRRLKCDKQKPSCSNCCLLNISHLCHYMRQTWAENDEEWSENDEIEFLSRKSDNLNQLIETSAALNKQQWPVMVNDHYIACYSNQIVINFNRDSAVVENEKPFWEDKFKYNPSDDPITILKSDPKLFDIWHEVIKLHNKLDEELDNNLSGKHRSDHLNSLSSSFRKEDVQKSKVNGSIQRRTPECKPQKNYNNVPLSKNYNDQQKGIQTNNENESHNLRKRNSIANLLNDVSNVNQRQRIELETDIEGIARDINNKEDNQKKEDLISKVDCMSHSPKNDIIDSLVHFLPSRLETELLIQTFFKQLYPSMPFLDSKNLNTQFHKIFSYDNSTVGNSALPENQLLTIKLSNYNDYCNLGIIVIIIKLTEISYSSSSKGSNTSLNDNSNNVDLDNDICQNSGVFSKRLPADLIILIEKDLIKINENLKDVYVPLPLIHFTLLCNIYCKSSNEIADSFRSSCSVENIVQLALTFGLNIDPDNYSLLNEHKFSNNNSNIPPNIERYKHTWRKTWYFIISLDVAQALDFGKTRLLKNLREISNTKLPIFSNVDYVKNIQELIVVKNFTLFFEIDLIIISILNLFREITYHSKTKLKLDVIIHSLVDLIYGRKSTKETLLILENLNILPKQEVWLRIHFSNNLNENYNLPEFQTLLHSRSHALNLTELERKLEIPRTSIITSVFFVKHIILRHLIFEFNWKSFTYLASSRSSEVLSNFYCREGFIWTKRILEDILYFHNEVLKSMGVGERIIIPPLLQALFTSVQFLTSLISTHDNVIDNNGRHLMDAITRLLEKISIYNERAGVIFDFIDNFNKIYLQGENSISTTSNLAVNQNVQVQALQTELYTPIVSHVSHQQQYIVPDRSIIATNISLIESQNSVQNVVKPNTIIPSGNVIDMQLPFSTYLSNQNMTDEQVLYSNPSRHWPHNVFDYNQNINRVPEAWTTLQPVSHPHIMQGTQQQNPGAYVPNPQVVTRSNNFSSYMMYPPVNNNVPVSSNQRPPSTANNTYDHTAAQFYPQEHTNFPGENNLQ</sequence>
<keyword evidence="3" id="KW-0805">Transcription regulation</keyword>
<protein>
    <recommendedName>
        <fullName evidence="8">Zn(2)-C6 fungal-type domain-containing protein</fullName>
    </recommendedName>
</protein>
<reference evidence="9 10" key="1">
    <citation type="submission" date="2020-11" db="EMBL/GenBank/DDBJ databases">
        <title>Kefir isolates.</title>
        <authorList>
            <person name="Marcisauskas S."/>
            <person name="Kim Y."/>
            <person name="Blasche S."/>
        </authorList>
    </citation>
    <scope>NUCLEOTIDE SEQUENCE [LARGE SCALE GENOMIC DNA]</scope>
    <source>
        <strain evidence="9 10">OG2</strain>
    </source>
</reference>
<evidence type="ECO:0000256" key="1">
    <source>
        <dbReference type="ARBA" id="ARBA00022723"/>
    </source>
</evidence>
<keyword evidence="4" id="KW-0238">DNA-binding</keyword>
<dbReference type="SMART" id="SM00066">
    <property type="entry name" value="GAL4"/>
    <property type="match status" value="1"/>
</dbReference>
<dbReference type="EMBL" id="PUHR01000012">
    <property type="protein sequence ID" value="KAG0671423.1"/>
    <property type="molecule type" value="Genomic_DNA"/>
</dbReference>
<dbReference type="CDD" id="cd12148">
    <property type="entry name" value="fungal_TF_MHR"/>
    <property type="match status" value="1"/>
</dbReference>
<evidence type="ECO:0000259" key="8">
    <source>
        <dbReference type="PROSITE" id="PS50048"/>
    </source>
</evidence>
<dbReference type="PROSITE" id="PS00463">
    <property type="entry name" value="ZN2_CY6_FUNGAL_1"/>
    <property type="match status" value="1"/>
</dbReference>
<organism evidence="9 10">
    <name type="scientific">Maudiozyma exigua</name>
    <name type="common">Yeast</name>
    <name type="synonym">Kazachstania exigua</name>
    <dbReference type="NCBI Taxonomy" id="34358"/>
    <lineage>
        <taxon>Eukaryota</taxon>
        <taxon>Fungi</taxon>
        <taxon>Dikarya</taxon>
        <taxon>Ascomycota</taxon>
        <taxon>Saccharomycotina</taxon>
        <taxon>Saccharomycetes</taxon>
        <taxon>Saccharomycetales</taxon>
        <taxon>Saccharomycetaceae</taxon>
        <taxon>Maudiozyma</taxon>
    </lineage>
</organism>
<accession>A0A9P6WE56</accession>
<dbReference type="Pfam" id="PF00172">
    <property type="entry name" value="Zn_clus"/>
    <property type="match status" value="1"/>
</dbReference>
<keyword evidence="10" id="KW-1185">Reference proteome</keyword>
<proteinExistence type="predicted"/>
<dbReference type="CDD" id="cd00067">
    <property type="entry name" value="GAL4"/>
    <property type="match status" value="1"/>
</dbReference>
<name>A0A9P6WE56_MAUEX</name>
<evidence type="ECO:0000256" key="4">
    <source>
        <dbReference type="ARBA" id="ARBA00023125"/>
    </source>
</evidence>
<evidence type="ECO:0000256" key="7">
    <source>
        <dbReference type="SAM" id="MobiDB-lite"/>
    </source>
</evidence>
<evidence type="ECO:0000256" key="5">
    <source>
        <dbReference type="ARBA" id="ARBA00023163"/>
    </source>
</evidence>
<dbReference type="SUPFAM" id="SSF57701">
    <property type="entry name" value="Zn2/Cys6 DNA-binding domain"/>
    <property type="match status" value="1"/>
</dbReference>
<dbReference type="GO" id="GO:0005634">
    <property type="term" value="C:nucleus"/>
    <property type="evidence" value="ECO:0007669"/>
    <property type="project" value="TreeGrafter"/>
</dbReference>
<dbReference type="GO" id="GO:0001228">
    <property type="term" value="F:DNA-binding transcription activator activity, RNA polymerase II-specific"/>
    <property type="evidence" value="ECO:0007669"/>
    <property type="project" value="TreeGrafter"/>
</dbReference>
<dbReference type="InterPro" id="IPR001138">
    <property type="entry name" value="Zn2Cys6_DnaBD"/>
</dbReference>